<dbReference type="AlphaFoldDB" id="D5XCC6"/>
<dbReference type="eggNOG" id="COG2963">
    <property type="taxonomic scope" value="Bacteria"/>
</dbReference>
<dbReference type="OrthoDB" id="9813957at2"/>
<keyword evidence="2" id="KW-1185">Reference proteome</keyword>
<dbReference type="GO" id="GO:0004803">
    <property type="term" value="F:transposase activity"/>
    <property type="evidence" value="ECO:0007669"/>
    <property type="project" value="InterPro"/>
</dbReference>
<dbReference type="InterPro" id="IPR010921">
    <property type="entry name" value="Trp_repressor/repl_initiator"/>
</dbReference>
<dbReference type="RefSeq" id="WP_013121568.1">
    <property type="nucleotide sequence ID" value="NC_014152.1"/>
</dbReference>
<dbReference type="Gene3D" id="1.10.10.10">
    <property type="entry name" value="Winged helix-like DNA-binding domain superfamily/Winged helix DNA-binding domain"/>
    <property type="match status" value="1"/>
</dbReference>
<evidence type="ECO:0000313" key="1">
    <source>
        <dbReference type="EMBL" id="ADG83578.1"/>
    </source>
</evidence>
<name>D5XCC6_THEPJ</name>
<dbReference type="STRING" id="635013.TherJR_2745"/>
<dbReference type="HOGENOM" id="CLU_1004490_0_0_9"/>
<organism evidence="1 2">
    <name type="scientific">Thermincola potens (strain JR)</name>
    <dbReference type="NCBI Taxonomy" id="635013"/>
    <lineage>
        <taxon>Bacteria</taxon>
        <taxon>Bacillati</taxon>
        <taxon>Bacillota</taxon>
        <taxon>Clostridia</taxon>
        <taxon>Eubacteriales</taxon>
        <taxon>Thermincolaceae</taxon>
        <taxon>Thermincola</taxon>
    </lineage>
</organism>
<sequence length="277" mass="32102">MSTKPRKRWTPEEKRDIVLHALRQEMTQSELCRHYGIYPSDLARWKTSFLARGLEGLKDNGKSKPPIAPKEYERLLREKTELERVVIDQSIEIQLLKKKSRLNLVGSIKGTWLNEEIKHALICAIDEAAFNKGWSINKACKVIGLNPDRYYAWKRKDDDPIPPSGVPLRVHRLLPEEKEAILKFAEKYPIERHRKLSYLLLREAGIAVSPSSVYRVLLSKQLVQCWIKDQRIWKKKDLKVTGPNQVWRSDITYIDIGAGYGYLIIVLDKFSVASRAI</sequence>
<dbReference type="EMBL" id="CP002028">
    <property type="protein sequence ID" value="ADG83578.1"/>
    <property type="molecule type" value="Genomic_DNA"/>
</dbReference>
<dbReference type="InterPro" id="IPR036388">
    <property type="entry name" value="WH-like_DNA-bd_sf"/>
</dbReference>
<dbReference type="GO" id="GO:0006313">
    <property type="term" value="P:DNA transposition"/>
    <property type="evidence" value="ECO:0007669"/>
    <property type="project" value="InterPro"/>
</dbReference>
<dbReference type="SUPFAM" id="SSF48295">
    <property type="entry name" value="TrpR-like"/>
    <property type="match status" value="1"/>
</dbReference>
<evidence type="ECO:0000313" key="2">
    <source>
        <dbReference type="Proteomes" id="UP000002377"/>
    </source>
</evidence>
<dbReference type="eggNOG" id="COG2801">
    <property type="taxonomic scope" value="Bacteria"/>
</dbReference>
<accession>D5XCC6</accession>
<reference evidence="1 2" key="1">
    <citation type="submission" date="2010-05" db="EMBL/GenBank/DDBJ databases">
        <title>Complete sequence of Thermincola sp. JR.</title>
        <authorList>
            <consortium name="US DOE Joint Genome Institute"/>
            <person name="Lucas S."/>
            <person name="Copeland A."/>
            <person name="Lapidus A."/>
            <person name="Cheng J.-F."/>
            <person name="Bruce D."/>
            <person name="Goodwin L."/>
            <person name="Pitluck S."/>
            <person name="Chertkov O."/>
            <person name="Detter J.C."/>
            <person name="Han C."/>
            <person name="Tapia R."/>
            <person name="Land M."/>
            <person name="Hauser L."/>
            <person name="Kyrpides N."/>
            <person name="Mikhailova N."/>
            <person name="Hazen T.C."/>
            <person name="Woyke T."/>
        </authorList>
    </citation>
    <scope>NUCLEOTIDE SEQUENCE [LARGE SCALE GENOMIC DNA]</scope>
    <source>
        <strain evidence="1 2">JR</strain>
    </source>
</reference>
<dbReference type="GO" id="GO:0043565">
    <property type="term" value="F:sequence-specific DNA binding"/>
    <property type="evidence" value="ECO:0007669"/>
    <property type="project" value="InterPro"/>
</dbReference>
<dbReference type="KEGG" id="tjr:TherJR_2745"/>
<dbReference type="Proteomes" id="UP000002377">
    <property type="component" value="Chromosome"/>
</dbReference>
<proteinExistence type="predicted"/>
<gene>
    <name evidence="1" type="ordered locus">TherJR_2745</name>
</gene>
<dbReference type="Pfam" id="PF01527">
    <property type="entry name" value="HTH_Tnp_1"/>
    <property type="match status" value="1"/>
</dbReference>
<protein>
    <submittedName>
        <fullName evidence="1">Transposase IS3/IS911 family protein</fullName>
    </submittedName>
</protein>
<dbReference type="InterPro" id="IPR002514">
    <property type="entry name" value="Transposase_8"/>
</dbReference>